<dbReference type="AlphaFoldDB" id="A0A1G1SVQ0"/>
<accession>A0A1G1SVQ0</accession>
<dbReference type="InterPro" id="IPR043519">
    <property type="entry name" value="NT_sf"/>
</dbReference>
<evidence type="ECO:0000313" key="3">
    <source>
        <dbReference type="Proteomes" id="UP000176294"/>
    </source>
</evidence>
<reference evidence="2 3" key="1">
    <citation type="submission" date="2016-08" db="EMBL/GenBank/DDBJ databases">
        <title>Hymenobacter coccineus sp. nov., Hymenobacter lapidarius sp. nov. and Hymenobacter glacialis sp. nov., isolated from Antarctic soil.</title>
        <authorList>
            <person name="Sedlacek I."/>
            <person name="Kralova S."/>
            <person name="Kyrova K."/>
            <person name="Maslanova I."/>
            <person name="Stankova E."/>
            <person name="Vrbovska V."/>
            <person name="Nemec M."/>
            <person name="Bartak M."/>
            <person name="Svec P."/>
            <person name="Busse H.-J."/>
            <person name="Pantucek R."/>
        </authorList>
    </citation>
    <scope>NUCLEOTIDE SEQUENCE [LARGE SCALE GENOMIC DNA]</scope>
    <source>
        <strain evidence="2 3">CCM 8643</strain>
    </source>
</reference>
<dbReference type="SUPFAM" id="SSF81301">
    <property type="entry name" value="Nucleotidyltransferase"/>
    <property type="match status" value="1"/>
</dbReference>
<evidence type="ECO:0008006" key="4">
    <source>
        <dbReference type="Google" id="ProtNLM"/>
    </source>
</evidence>
<feature type="region of interest" description="Disordered" evidence="1">
    <location>
        <begin position="310"/>
        <end position="346"/>
    </location>
</feature>
<evidence type="ECO:0000313" key="2">
    <source>
        <dbReference type="EMBL" id="OGX82708.1"/>
    </source>
</evidence>
<feature type="compositionally biased region" description="Polar residues" evidence="1">
    <location>
        <begin position="328"/>
        <end position="346"/>
    </location>
</feature>
<dbReference type="STRING" id="1908237.BEN47_18285"/>
<name>A0A1G1SVQ0_9BACT</name>
<organism evidence="2 3">
    <name type="scientific">Hymenobacter lapidarius</name>
    <dbReference type="NCBI Taxonomy" id="1908237"/>
    <lineage>
        <taxon>Bacteria</taxon>
        <taxon>Pseudomonadati</taxon>
        <taxon>Bacteroidota</taxon>
        <taxon>Cytophagia</taxon>
        <taxon>Cytophagales</taxon>
        <taxon>Hymenobacteraceae</taxon>
        <taxon>Hymenobacter</taxon>
    </lineage>
</organism>
<proteinExistence type="predicted"/>
<keyword evidence="3" id="KW-1185">Reference proteome</keyword>
<sequence length="346" mass="39833">MRKEATPYMPIKTVMADLNKNDYLGCVHRSYGINLEEDLVQDNESLADRYRKKRDKVQTALETKFGSNIRCIQHSGSYAKHTAINIKFDMDLCVNFKRSAFSTLRLMYDEVLEYLESDEFSDEVGDLTEVRAQKVSVGLFFLVDDEVLNFDITPGRRISDDDPSCFDLNLCLNDEDSSGRMKTNIAKQIDHIKGRKKERETVKLLKAWKFEHFTKLKSFLLELLTIKSFDDKGEANVPSGRWDRLKLTMEFIRDNIEAINLLDPGNSGNNVTNSLTDRQKKKLAKEMKRALKQIEADSNKLKFYFPVNPKFPCEDKPKDKEPAKASSRYEQNAAVKQTTYPATTYG</sequence>
<protein>
    <recommendedName>
        <fullName evidence="4">Nucleotidyltransferase</fullName>
    </recommendedName>
</protein>
<dbReference type="EMBL" id="MDZB01000141">
    <property type="protein sequence ID" value="OGX82708.1"/>
    <property type="molecule type" value="Genomic_DNA"/>
</dbReference>
<evidence type="ECO:0000256" key="1">
    <source>
        <dbReference type="SAM" id="MobiDB-lite"/>
    </source>
</evidence>
<comment type="caution">
    <text evidence="2">The sequence shown here is derived from an EMBL/GenBank/DDBJ whole genome shotgun (WGS) entry which is preliminary data.</text>
</comment>
<dbReference type="Proteomes" id="UP000176294">
    <property type="component" value="Unassembled WGS sequence"/>
</dbReference>
<gene>
    <name evidence="2" type="ORF">BEN47_18285</name>
</gene>
<feature type="compositionally biased region" description="Basic and acidic residues" evidence="1">
    <location>
        <begin position="312"/>
        <end position="323"/>
    </location>
</feature>